<dbReference type="GO" id="GO:0008483">
    <property type="term" value="F:transaminase activity"/>
    <property type="evidence" value="ECO:0007669"/>
    <property type="project" value="InterPro"/>
</dbReference>
<dbReference type="PANTHER" id="PTHR43713">
    <property type="entry name" value="GLUTAMATE-1-SEMIALDEHYDE 2,1-AMINOMUTASE"/>
    <property type="match status" value="1"/>
</dbReference>
<evidence type="ECO:0000256" key="4">
    <source>
        <dbReference type="ARBA" id="ARBA00022898"/>
    </source>
</evidence>
<evidence type="ECO:0000256" key="2">
    <source>
        <dbReference type="ARBA" id="ARBA00004819"/>
    </source>
</evidence>
<evidence type="ECO:0000256" key="3">
    <source>
        <dbReference type="ARBA" id="ARBA00008981"/>
    </source>
</evidence>
<keyword evidence="6 7" id="KW-0627">Porphyrin biosynthesis</keyword>
<comment type="pathway">
    <text evidence="2">Porphyrin-containing compound metabolism; protoporphyrin-IX biosynthesis; 5-aminolevulinate from L-glutamyl-tRNA(Glu): step 2/2.</text>
</comment>
<reference evidence="8 9" key="1">
    <citation type="journal article" date="2019" name="Nat. Microbiol.">
        <title>Mediterranean grassland soil C-N compound turnover is dependent on rainfall and depth, and is mediated by genomically divergent microorganisms.</title>
        <authorList>
            <person name="Diamond S."/>
            <person name="Andeer P.F."/>
            <person name="Li Z."/>
            <person name="Crits-Christoph A."/>
            <person name="Burstein D."/>
            <person name="Anantharaman K."/>
            <person name="Lane K.R."/>
            <person name="Thomas B.C."/>
            <person name="Pan C."/>
            <person name="Northen T.R."/>
            <person name="Banfield J.F."/>
        </authorList>
    </citation>
    <scope>NUCLEOTIDE SEQUENCE [LARGE SCALE GENOMIC DNA]</scope>
    <source>
        <strain evidence="8">WS_1</strain>
    </source>
</reference>
<comment type="similarity">
    <text evidence="3 7">Belongs to the class-III pyridoxal-phosphate-dependent aminotransferase family. HemL subfamily.</text>
</comment>
<dbReference type="GO" id="GO:0006782">
    <property type="term" value="P:protoporphyrinogen IX biosynthetic process"/>
    <property type="evidence" value="ECO:0007669"/>
    <property type="project" value="UniProtKB-UniRule"/>
</dbReference>
<dbReference type="InterPro" id="IPR005814">
    <property type="entry name" value="Aminotrans_3"/>
</dbReference>
<dbReference type="UniPathway" id="UPA00251">
    <property type="reaction ID" value="UER00317"/>
</dbReference>
<dbReference type="CDD" id="cd00610">
    <property type="entry name" value="OAT_like"/>
    <property type="match status" value="1"/>
</dbReference>
<dbReference type="NCBIfam" id="NF000818">
    <property type="entry name" value="PRK00062.1"/>
    <property type="match status" value="1"/>
</dbReference>
<comment type="caution">
    <text evidence="8">The sequence shown here is derived from an EMBL/GenBank/DDBJ whole genome shotgun (WGS) entry which is preliminary data.</text>
</comment>
<protein>
    <recommendedName>
        <fullName evidence="7">Glutamate-1-semialdehyde 2,1-aminomutase</fullName>
        <shortName evidence="7">GSA</shortName>
        <ecNumber evidence="7">5.4.3.8</ecNumber>
    </recommendedName>
    <alternativeName>
        <fullName evidence="7">Glutamate-1-semialdehyde aminotransferase</fullName>
        <shortName evidence="7">GSA-AT</shortName>
    </alternativeName>
</protein>
<evidence type="ECO:0000256" key="5">
    <source>
        <dbReference type="ARBA" id="ARBA00023235"/>
    </source>
</evidence>
<sequence length="436" mass="45964">MKETRALPETGTSGSLHERALALFPGGVNSPVRAFGAVGGAPRYIVSGRGVTLTDADGNKLLDYVLGWGPMLLGHAHPAVVEAVERQLRQGSLFGMTSPLEIELGERVRRFYPAAERLRFVASGTEATMAAIRVARAATGRDDIVKLDGCYHGHADGFLIKGGSGLQTFGVPDSAGVPSAIAGHTRIARFNHFASVEDAFQAAPGPPAALILEPVIGNMGVIAPEPEFLEGIRALCDRHGALLVFDEVMTGFRVARGGAAERFGVTPDLVTLGKVIGGGLPVAAFGGRAGLMRLVAPEGPVYQAGTYAGHPLAMAAGNATLALLEQDAAIFRRVEARTGLLAAGLREILARRKIRGVVNSVGSMWTLFFGVDRVTSAEEARRADAKAYARFFQAMLERSILLPPSAFESAFLSDAHTETEIDRTLEAADEATEGVV</sequence>
<organism evidence="8 9">
    <name type="scientific">Eiseniibacteriota bacterium</name>
    <dbReference type="NCBI Taxonomy" id="2212470"/>
    <lineage>
        <taxon>Bacteria</taxon>
        <taxon>Candidatus Eiseniibacteriota</taxon>
    </lineage>
</organism>
<comment type="subcellular location">
    <subcellularLocation>
        <location evidence="7">Cytoplasm</location>
    </subcellularLocation>
</comment>
<dbReference type="AlphaFoldDB" id="A0A538SER8"/>
<dbReference type="InterPro" id="IPR049704">
    <property type="entry name" value="Aminotrans_3_PPA_site"/>
</dbReference>
<dbReference type="InterPro" id="IPR004639">
    <property type="entry name" value="4pyrrol_synth_GluAld_NH2Trfase"/>
</dbReference>
<comment type="subunit">
    <text evidence="7">Homodimer.</text>
</comment>
<evidence type="ECO:0000256" key="6">
    <source>
        <dbReference type="ARBA" id="ARBA00023244"/>
    </source>
</evidence>
<dbReference type="GO" id="GO:0005737">
    <property type="term" value="C:cytoplasm"/>
    <property type="evidence" value="ECO:0007669"/>
    <property type="project" value="UniProtKB-SubCell"/>
</dbReference>
<evidence type="ECO:0000313" key="8">
    <source>
        <dbReference type="EMBL" id="TMQ49866.1"/>
    </source>
</evidence>
<dbReference type="PROSITE" id="PS00600">
    <property type="entry name" value="AA_TRANSFER_CLASS_3"/>
    <property type="match status" value="1"/>
</dbReference>
<dbReference type="GO" id="GO:0030170">
    <property type="term" value="F:pyridoxal phosphate binding"/>
    <property type="evidence" value="ECO:0007669"/>
    <property type="project" value="InterPro"/>
</dbReference>
<evidence type="ECO:0000256" key="7">
    <source>
        <dbReference type="HAMAP-Rule" id="MF_00375"/>
    </source>
</evidence>
<comment type="cofactor">
    <cofactor evidence="1 7">
        <name>pyridoxal 5'-phosphate</name>
        <dbReference type="ChEBI" id="CHEBI:597326"/>
    </cofactor>
</comment>
<proteinExistence type="inferred from homology"/>
<feature type="modified residue" description="N6-(pyridoxal phosphate)lysine" evidence="7">
    <location>
        <position position="274"/>
    </location>
</feature>
<evidence type="ECO:0000313" key="9">
    <source>
        <dbReference type="Proteomes" id="UP000316292"/>
    </source>
</evidence>
<dbReference type="InterPro" id="IPR015424">
    <property type="entry name" value="PyrdxlP-dep_Trfase"/>
</dbReference>
<gene>
    <name evidence="7 8" type="primary">hemL</name>
    <name evidence="8" type="ORF">E6K71_03880</name>
</gene>
<accession>A0A538SER8</accession>
<dbReference type="InterPro" id="IPR015421">
    <property type="entry name" value="PyrdxlP-dep_Trfase_major"/>
</dbReference>
<dbReference type="InterPro" id="IPR015422">
    <property type="entry name" value="PyrdxlP-dep_Trfase_small"/>
</dbReference>
<dbReference type="EC" id="5.4.3.8" evidence="7"/>
<keyword evidence="7" id="KW-0963">Cytoplasm</keyword>
<dbReference type="HAMAP" id="MF_00375">
    <property type="entry name" value="HemL_aminotrans_3"/>
    <property type="match status" value="1"/>
</dbReference>
<dbReference type="PANTHER" id="PTHR43713:SF3">
    <property type="entry name" value="GLUTAMATE-1-SEMIALDEHYDE 2,1-AMINOMUTASE 1, CHLOROPLASTIC-RELATED"/>
    <property type="match status" value="1"/>
</dbReference>
<dbReference type="Gene3D" id="3.40.640.10">
    <property type="entry name" value="Type I PLP-dependent aspartate aminotransferase-like (Major domain)"/>
    <property type="match status" value="1"/>
</dbReference>
<dbReference type="FunFam" id="3.40.640.10:FF:000021">
    <property type="entry name" value="Glutamate-1-semialdehyde 2,1-aminomutase"/>
    <property type="match status" value="1"/>
</dbReference>
<dbReference type="Gene3D" id="3.90.1150.10">
    <property type="entry name" value="Aspartate Aminotransferase, domain 1"/>
    <property type="match status" value="1"/>
</dbReference>
<dbReference type="EMBL" id="VBOR01000049">
    <property type="protein sequence ID" value="TMQ49866.1"/>
    <property type="molecule type" value="Genomic_DNA"/>
</dbReference>
<comment type="catalytic activity">
    <reaction evidence="7">
        <text>(S)-4-amino-5-oxopentanoate = 5-aminolevulinate</text>
        <dbReference type="Rhea" id="RHEA:14265"/>
        <dbReference type="ChEBI" id="CHEBI:57501"/>
        <dbReference type="ChEBI" id="CHEBI:356416"/>
        <dbReference type="EC" id="5.4.3.8"/>
    </reaction>
</comment>
<name>A0A538SER8_UNCEI</name>
<dbReference type="Proteomes" id="UP000316292">
    <property type="component" value="Unassembled WGS sequence"/>
</dbReference>
<keyword evidence="4 7" id="KW-0663">Pyridoxal phosphate</keyword>
<keyword evidence="5 7" id="KW-0413">Isomerase</keyword>
<dbReference type="GO" id="GO:0042286">
    <property type="term" value="F:glutamate-1-semialdehyde 2,1-aminomutase activity"/>
    <property type="evidence" value="ECO:0007669"/>
    <property type="project" value="UniProtKB-UniRule"/>
</dbReference>
<dbReference type="SUPFAM" id="SSF53383">
    <property type="entry name" value="PLP-dependent transferases"/>
    <property type="match status" value="1"/>
</dbReference>
<evidence type="ECO:0000256" key="1">
    <source>
        <dbReference type="ARBA" id="ARBA00001933"/>
    </source>
</evidence>
<dbReference type="Pfam" id="PF00202">
    <property type="entry name" value="Aminotran_3"/>
    <property type="match status" value="1"/>
</dbReference>
<dbReference type="NCBIfam" id="TIGR00713">
    <property type="entry name" value="hemL"/>
    <property type="match status" value="1"/>
</dbReference>